<dbReference type="Gene3D" id="3.30.1490.100">
    <property type="entry name" value="DNA polymerase, Y-family, little finger domain"/>
    <property type="match status" value="1"/>
</dbReference>
<gene>
    <name evidence="9" type="ORF">MFLO_09327</name>
</gene>
<protein>
    <recommendedName>
        <fullName evidence="8">UmuC domain-containing protein</fullName>
    </recommendedName>
</protein>
<proteinExistence type="inferred from homology"/>
<evidence type="ECO:0000256" key="5">
    <source>
        <dbReference type="ARBA" id="ARBA00022932"/>
    </source>
</evidence>
<dbReference type="CDD" id="cd01700">
    <property type="entry name" value="PolY_Pol_V_umuC"/>
    <property type="match status" value="1"/>
</dbReference>
<keyword evidence="7" id="KW-0234">DNA repair</keyword>
<sequence>MVRMMDYSHAPRRDILCIDVKSFFASAECASRGKNPLEEYLVVMSHADRPGGLVLAATPKMKHEFGIKTGSRRFELPNDARIQIVPPRMNYYLKMHAKIQAIFLRYVPDEFLLPYSIDEAFLDITGSHALFGSTNTIAKRIQYEILAELGLYVSVGIGDNPLLAKLALDNEAKDCEGWRAEWRYQDVPDKLWKMRKLTDFWGIGRRMAKRLEQVGIYSVFDLSQAEEALLKHHLGVIGSQLHYHAHGIDYSRINEKHVPAEKSYGKSQILERDYQDPAEVVIVIQEMAEEIAMRLRTSGVDTAAIALHVGYSRYSKLHGFRHQIRIQPTSSSKIIKEFLIQLFWKYYEGEPVRTIMISFGRITPKAGLQLNLFENAERTLQEQQLDTTIDRIRTRYGFKALMHASSLMNGATGIKRSTYVGGHQG</sequence>
<keyword evidence="4" id="KW-0460">Magnesium</keyword>
<keyword evidence="5" id="KW-0239">DNA-directed DNA polymerase</keyword>
<keyword evidence="5" id="KW-0548">Nucleotidyltransferase</keyword>
<dbReference type="InterPro" id="IPR001126">
    <property type="entry name" value="UmuC"/>
</dbReference>
<dbReference type="PANTHER" id="PTHR11076">
    <property type="entry name" value="DNA REPAIR POLYMERASE UMUC / TRANSFERASE FAMILY MEMBER"/>
    <property type="match status" value="1"/>
</dbReference>
<evidence type="ECO:0000256" key="4">
    <source>
        <dbReference type="ARBA" id="ARBA00022842"/>
    </source>
</evidence>
<keyword evidence="6" id="KW-0238">DNA-binding</keyword>
<dbReference type="InterPro" id="IPR050116">
    <property type="entry name" value="DNA_polymerase-Y"/>
</dbReference>
<dbReference type="InterPro" id="IPR017961">
    <property type="entry name" value="DNA_pol_Y-fam_little_finger"/>
</dbReference>
<evidence type="ECO:0000256" key="1">
    <source>
        <dbReference type="ARBA" id="ARBA00010945"/>
    </source>
</evidence>
<reference evidence="9 10" key="1">
    <citation type="journal article" date="2014" name="Int. J. Syst. Evol. Microbiol.">
        <title>Listeria floridensis sp. nov., Listeria aquatica sp. nov., Listeria cornellensis sp. nov., Listeria riparia sp. nov. and Listeria grandensis sp. nov., from agricultural and natural environments.</title>
        <authorList>
            <person name="den Bakker H.C."/>
            <person name="Warchocki S."/>
            <person name="Wright E.M."/>
            <person name="Allred A.F."/>
            <person name="Ahlstrom C."/>
            <person name="Manuel C.S."/>
            <person name="Stasiewicz M.J."/>
            <person name="Burrell A."/>
            <person name="Roof S."/>
            <person name="Strawn L."/>
            <person name="Fortes E.D."/>
            <person name="Nightingale K.K."/>
            <person name="Kephart D."/>
            <person name="Wiedmann M."/>
        </authorList>
    </citation>
    <scope>NUCLEOTIDE SEQUENCE [LARGE SCALE GENOMIC DNA]</scope>
    <source>
        <strain evidence="9 10">FSL S10-1187</strain>
    </source>
</reference>
<accession>A0ABN0REL2</accession>
<evidence type="ECO:0000259" key="8">
    <source>
        <dbReference type="PROSITE" id="PS50173"/>
    </source>
</evidence>
<dbReference type="SUPFAM" id="SSF100879">
    <property type="entry name" value="Lesion bypass DNA polymerase (Y-family), little finger domain"/>
    <property type="match status" value="1"/>
</dbReference>
<evidence type="ECO:0000313" key="10">
    <source>
        <dbReference type="Proteomes" id="UP000019249"/>
    </source>
</evidence>
<dbReference type="Pfam" id="PF11799">
    <property type="entry name" value="IMS_C"/>
    <property type="match status" value="1"/>
</dbReference>
<dbReference type="Gene3D" id="3.30.70.270">
    <property type="match status" value="1"/>
</dbReference>
<evidence type="ECO:0000256" key="7">
    <source>
        <dbReference type="ARBA" id="ARBA00023204"/>
    </source>
</evidence>
<keyword evidence="3" id="KW-0808">Transferase</keyword>
<keyword evidence="10" id="KW-1185">Reference proteome</keyword>
<keyword evidence="2" id="KW-0515">Mutator protein</keyword>
<dbReference type="Gene3D" id="1.10.150.20">
    <property type="entry name" value="5' to 3' exonuclease, C-terminal subdomain"/>
    <property type="match status" value="1"/>
</dbReference>
<evidence type="ECO:0000256" key="3">
    <source>
        <dbReference type="ARBA" id="ARBA00022679"/>
    </source>
</evidence>
<comment type="similarity">
    <text evidence="1">Belongs to the DNA polymerase type-Y family.</text>
</comment>
<evidence type="ECO:0000313" key="9">
    <source>
        <dbReference type="EMBL" id="EUJ31243.1"/>
    </source>
</evidence>
<dbReference type="InterPro" id="IPR043128">
    <property type="entry name" value="Rev_trsase/Diguanyl_cyclase"/>
</dbReference>
<dbReference type="Proteomes" id="UP000019249">
    <property type="component" value="Unassembled WGS sequence"/>
</dbReference>
<dbReference type="Pfam" id="PF00817">
    <property type="entry name" value="IMS"/>
    <property type="match status" value="1"/>
</dbReference>
<organism evidence="9 10">
    <name type="scientific">Listeria floridensis FSL S10-1187</name>
    <dbReference type="NCBI Taxonomy" id="1265817"/>
    <lineage>
        <taxon>Bacteria</taxon>
        <taxon>Bacillati</taxon>
        <taxon>Bacillota</taxon>
        <taxon>Bacilli</taxon>
        <taxon>Bacillales</taxon>
        <taxon>Listeriaceae</taxon>
        <taxon>Listeria</taxon>
    </lineage>
</organism>
<keyword evidence="7" id="KW-0227">DNA damage</keyword>
<name>A0ABN0REL2_9LIST</name>
<dbReference type="Gene3D" id="3.40.1170.60">
    <property type="match status" value="1"/>
</dbReference>
<comment type="caution">
    <text evidence="9">The sequence shown here is derived from an EMBL/GenBank/DDBJ whole genome shotgun (WGS) entry which is preliminary data.</text>
</comment>
<dbReference type="InterPro" id="IPR024728">
    <property type="entry name" value="PolY_HhH_motif"/>
</dbReference>
<evidence type="ECO:0000256" key="2">
    <source>
        <dbReference type="ARBA" id="ARBA00022457"/>
    </source>
</evidence>
<dbReference type="SUPFAM" id="SSF56672">
    <property type="entry name" value="DNA/RNA polymerases"/>
    <property type="match status" value="1"/>
</dbReference>
<dbReference type="InterPro" id="IPR043502">
    <property type="entry name" value="DNA/RNA_pol_sf"/>
</dbReference>
<dbReference type="EMBL" id="AODF01000019">
    <property type="protein sequence ID" value="EUJ31243.1"/>
    <property type="molecule type" value="Genomic_DNA"/>
</dbReference>
<dbReference type="Pfam" id="PF11798">
    <property type="entry name" value="IMS_HHH"/>
    <property type="match status" value="1"/>
</dbReference>
<dbReference type="RefSeq" id="WP_149023005.1">
    <property type="nucleotide sequence ID" value="NZ_AODF01000019.1"/>
</dbReference>
<evidence type="ECO:0000256" key="6">
    <source>
        <dbReference type="ARBA" id="ARBA00023125"/>
    </source>
</evidence>
<dbReference type="InterPro" id="IPR036775">
    <property type="entry name" value="DNA_pol_Y-fam_lit_finger_sf"/>
</dbReference>
<feature type="domain" description="UmuC" evidence="8">
    <location>
        <begin position="15"/>
        <end position="204"/>
    </location>
</feature>
<dbReference type="PANTHER" id="PTHR11076:SF35">
    <property type="entry name" value="DNA REPAIR PROTEIN HOMOLOG YOBH"/>
    <property type="match status" value="1"/>
</dbReference>
<dbReference type="PROSITE" id="PS50173">
    <property type="entry name" value="UMUC"/>
    <property type="match status" value="1"/>
</dbReference>